<evidence type="ECO:0000256" key="1">
    <source>
        <dbReference type="ARBA" id="ARBA00004651"/>
    </source>
</evidence>
<evidence type="ECO:0000259" key="8">
    <source>
        <dbReference type="Pfam" id="PF02687"/>
    </source>
</evidence>
<dbReference type="AlphaFoldDB" id="A0A1C3YZA6"/>
<evidence type="ECO:0000259" key="9">
    <source>
        <dbReference type="Pfam" id="PF12704"/>
    </source>
</evidence>
<dbReference type="STRING" id="1798182.GA0061081_101185"/>
<evidence type="ECO:0000256" key="4">
    <source>
        <dbReference type="ARBA" id="ARBA00022989"/>
    </source>
</evidence>
<comment type="similarity">
    <text evidence="6">Belongs to the ABC-4 integral membrane protein family.</text>
</comment>
<dbReference type="Proteomes" id="UP000199670">
    <property type="component" value="Unassembled WGS sequence"/>
</dbReference>
<dbReference type="Pfam" id="PF02687">
    <property type="entry name" value="FtsX"/>
    <property type="match status" value="1"/>
</dbReference>
<feature type="transmembrane region" description="Helical" evidence="7">
    <location>
        <begin position="347"/>
        <end position="371"/>
    </location>
</feature>
<dbReference type="OrthoDB" id="9770036at2"/>
<sequence>MFRRMLCSVLVHQKKKLFLIALTVALGVSLATAMLNVMFDVGDKVNQELKAYGANLNIVPRGSSVISEMYQLDNNDKGQAVQYIKQDELVKIKMIFWAYNIVDFAPFLTTQATFHDNPITVVGTWFNKHLNIPTGDQVDTGMLAMKSWWTIDGKPMTDDNLQGVMVGETVAKQWNLKLGDTIDIISMQNNKKLTLTVNNIFHSGGVEDAQIYVSLPVAQDLANKKGLVERVEVSALTTPENELARKAAQDPNSLSRTEWDTWYCTAYISSIAYQLEELMPDVRVKAIMQVAESEGAILQKTQLLMLLLTILSLICSALAISNLVTANVIERSTEIGLLKALGATNTAVAMLILTEILIIALLGGFFGYFIGLGFAQIIGHTVFGSFVQPKMIIVPLVLIMVSLITLLGSLPALRIMMFLRPTDVLHGR</sequence>
<dbReference type="GO" id="GO:0005886">
    <property type="term" value="C:plasma membrane"/>
    <property type="evidence" value="ECO:0007669"/>
    <property type="project" value="UniProtKB-SubCell"/>
</dbReference>
<dbReference type="RefSeq" id="WP_091346210.1">
    <property type="nucleotide sequence ID" value="NZ_FMAQ01000001.1"/>
</dbReference>
<evidence type="ECO:0000256" key="7">
    <source>
        <dbReference type="SAM" id="Phobius"/>
    </source>
</evidence>
<organism evidence="10 11">
    <name type="scientific">Gilliamella bombicola</name>
    <dbReference type="NCBI Taxonomy" id="1798182"/>
    <lineage>
        <taxon>Bacteria</taxon>
        <taxon>Pseudomonadati</taxon>
        <taxon>Pseudomonadota</taxon>
        <taxon>Gammaproteobacteria</taxon>
        <taxon>Orbales</taxon>
        <taxon>Orbaceae</taxon>
        <taxon>Gilliamella</taxon>
    </lineage>
</organism>
<evidence type="ECO:0000256" key="3">
    <source>
        <dbReference type="ARBA" id="ARBA00022692"/>
    </source>
</evidence>
<name>A0A1C3YZA6_9GAMM</name>
<dbReference type="GO" id="GO:0022857">
    <property type="term" value="F:transmembrane transporter activity"/>
    <property type="evidence" value="ECO:0007669"/>
    <property type="project" value="TreeGrafter"/>
</dbReference>
<feature type="domain" description="MacB-like periplasmic core" evidence="9">
    <location>
        <begin position="18"/>
        <end position="222"/>
    </location>
</feature>
<evidence type="ECO:0000256" key="2">
    <source>
        <dbReference type="ARBA" id="ARBA00022475"/>
    </source>
</evidence>
<proteinExistence type="inferred from homology"/>
<feature type="domain" description="ABC3 transporter permease C-terminal" evidence="8">
    <location>
        <begin position="308"/>
        <end position="417"/>
    </location>
</feature>
<keyword evidence="4 7" id="KW-1133">Transmembrane helix</keyword>
<dbReference type="InterPro" id="IPR025857">
    <property type="entry name" value="MacB_PCD"/>
</dbReference>
<dbReference type="PANTHER" id="PTHR30572">
    <property type="entry name" value="MEMBRANE COMPONENT OF TRANSPORTER-RELATED"/>
    <property type="match status" value="1"/>
</dbReference>
<dbReference type="PANTHER" id="PTHR30572:SF4">
    <property type="entry name" value="ABC TRANSPORTER PERMEASE YTRF"/>
    <property type="match status" value="1"/>
</dbReference>
<dbReference type="InterPro" id="IPR003838">
    <property type="entry name" value="ABC3_permease_C"/>
</dbReference>
<feature type="transmembrane region" description="Helical" evidence="7">
    <location>
        <begin position="391"/>
        <end position="413"/>
    </location>
</feature>
<evidence type="ECO:0000256" key="5">
    <source>
        <dbReference type="ARBA" id="ARBA00023136"/>
    </source>
</evidence>
<keyword evidence="3 7" id="KW-0812">Transmembrane</keyword>
<dbReference type="EMBL" id="FMAQ01000001">
    <property type="protein sequence ID" value="SCB75487.1"/>
    <property type="molecule type" value="Genomic_DNA"/>
</dbReference>
<evidence type="ECO:0000313" key="11">
    <source>
        <dbReference type="Proteomes" id="UP000199670"/>
    </source>
</evidence>
<evidence type="ECO:0000313" key="10">
    <source>
        <dbReference type="EMBL" id="SCB75487.1"/>
    </source>
</evidence>
<gene>
    <name evidence="10" type="ORF">GA0061081_101185</name>
</gene>
<protein>
    <submittedName>
        <fullName evidence="10">Putative ABC transport system permease protein</fullName>
    </submittedName>
</protein>
<dbReference type="Pfam" id="PF12704">
    <property type="entry name" value="MacB_PCD"/>
    <property type="match status" value="1"/>
</dbReference>
<dbReference type="InterPro" id="IPR050250">
    <property type="entry name" value="Macrolide_Exporter_MacB"/>
</dbReference>
<accession>A0A1C3YZA6</accession>
<evidence type="ECO:0000256" key="6">
    <source>
        <dbReference type="ARBA" id="ARBA00038076"/>
    </source>
</evidence>
<reference evidence="11" key="1">
    <citation type="submission" date="2016-08" db="EMBL/GenBank/DDBJ databases">
        <authorList>
            <person name="Varghese N."/>
            <person name="Submissions Spin"/>
        </authorList>
    </citation>
    <scope>NUCLEOTIDE SEQUENCE [LARGE SCALE GENOMIC DNA]</scope>
    <source>
        <strain evidence="11">R-53248</strain>
    </source>
</reference>
<keyword evidence="2" id="KW-1003">Cell membrane</keyword>
<keyword evidence="5 7" id="KW-0472">Membrane</keyword>
<keyword evidence="11" id="KW-1185">Reference proteome</keyword>
<comment type="subcellular location">
    <subcellularLocation>
        <location evidence="1">Cell membrane</location>
        <topology evidence="1">Multi-pass membrane protein</topology>
    </subcellularLocation>
</comment>
<feature type="transmembrane region" description="Helical" evidence="7">
    <location>
        <begin position="303"/>
        <end position="326"/>
    </location>
</feature>